<dbReference type="GO" id="GO:0005886">
    <property type="term" value="C:plasma membrane"/>
    <property type="evidence" value="ECO:0007669"/>
    <property type="project" value="TreeGrafter"/>
</dbReference>
<dbReference type="GO" id="GO:0006893">
    <property type="term" value="P:Golgi to plasma membrane transport"/>
    <property type="evidence" value="ECO:0007669"/>
    <property type="project" value="TreeGrafter"/>
</dbReference>
<dbReference type="InterPro" id="IPR036322">
    <property type="entry name" value="WD40_repeat_dom_sf"/>
</dbReference>
<protein>
    <submittedName>
        <fullName evidence="1">Uncharacterized protein</fullName>
    </submittedName>
</protein>
<dbReference type="GO" id="GO:0045159">
    <property type="term" value="F:myosin II binding"/>
    <property type="evidence" value="ECO:0007669"/>
    <property type="project" value="TreeGrafter"/>
</dbReference>
<dbReference type="GO" id="GO:0005096">
    <property type="term" value="F:GTPase activator activity"/>
    <property type="evidence" value="ECO:0007669"/>
    <property type="project" value="TreeGrafter"/>
</dbReference>
<dbReference type="Gene3D" id="2.130.10.10">
    <property type="entry name" value="YVTN repeat-like/Quinoprotein amine dehydrogenase"/>
    <property type="match status" value="1"/>
</dbReference>
<organism evidence="1 2">
    <name type="scientific">Ridgeia piscesae</name>
    <name type="common">Tubeworm</name>
    <dbReference type="NCBI Taxonomy" id="27915"/>
    <lineage>
        <taxon>Eukaryota</taxon>
        <taxon>Metazoa</taxon>
        <taxon>Spiralia</taxon>
        <taxon>Lophotrochozoa</taxon>
        <taxon>Annelida</taxon>
        <taxon>Polychaeta</taxon>
        <taxon>Sedentaria</taxon>
        <taxon>Canalipalpata</taxon>
        <taxon>Sabellida</taxon>
        <taxon>Siboglinidae</taxon>
        <taxon>Ridgeia</taxon>
    </lineage>
</organism>
<dbReference type="GO" id="GO:0006887">
    <property type="term" value="P:exocytosis"/>
    <property type="evidence" value="ECO:0007669"/>
    <property type="project" value="TreeGrafter"/>
</dbReference>
<keyword evidence="2" id="KW-1185">Reference proteome</keyword>
<dbReference type="GO" id="GO:0019905">
    <property type="term" value="F:syntaxin binding"/>
    <property type="evidence" value="ECO:0007669"/>
    <property type="project" value="TreeGrafter"/>
</dbReference>
<dbReference type="Proteomes" id="UP001209878">
    <property type="component" value="Unassembled WGS sequence"/>
</dbReference>
<dbReference type="GO" id="GO:0031201">
    <property type="term" value="C:SNARE complex"/>
    <property type="evidence" value="ECO:0007669"/>
    <property type="project" value="TreeGrafter"/>
</dbReference>
<dbReference type="SUPFAM" id="SSF50978">
    <property type="entry name" value="WD40 repeat-like"/>
    <property type="match status" value="1"/>
</dbReference>
<accession>A0AAD9KMB4</accession>
<reference evidence="1" key="1">
    <citation type="journal article" date="2023" name="Mol. Biol. Evol.">
        <title>Third-Generation Sequencing Reveals the Adaptive Role of the Epigenome in Three Deep-Sea Polychaetes.</title>
        <authorList>
            <person name="Perez M."/>
            <person name="Aroh O."/>
            <person name="Sun Y."/>
            <person name="Lan Y."/>
            <person name="Juniper S.K."/>
            <person name="Young C.R."/>
            <person name="Angers B."/>
            <person name="Qian P.Y."/>
        </authorList>
    </citation>
    <scope>NUCLEOTIDE SEQUENCE</scope>
    <source>
        <strain evidence="1">R07B-5</strain>
    </source>
</reference>
<dbReference type="InterPro" id="IPR015943">
    <property type="entry name" value="WD40/YVTN_repeat-like_dom_sf"/>
</dbReference>
<gene>
    <name evidence="1" type="ORF">NP493_842g00003</name>
</gene>
<dbReference type="AlphaFoldDB" id="A0AAD9KMB4"/>
<sequence length="105" mass="12026">MADSFLFLQGALVSACADNQLYLWSLRQKKPEIVHSLRFNREKITYIHLPFQSKWLYVGTKRGNVHVVNIESFVLSGYTINWNKAIELLSDRVVQSGSDEKAPQA</sequence>
<dbReference type="EMBL" id="JAODUO010000842">
    <property type="protein sequence ID" value="KAK2173916.1"/>
    <property type="molecule type" value="Genomic_DNA"/>
</dbReference>
<evidence type="ECO:0000313" key="1">
    <source>
        <dbReference type="EMBL" id="KAK2173916.1"/>
    </source>
</evidence>
<proteinExistence type="predicted"/>
<dbReference type="PANTHER" id="PTHR10241">
    <property type="entry name" value="LETHAL 2 GIANT LARVAE PROTEIN"/>
    <property type="match status" value="1"/>
</dbReference>
<evidence type="ECO:0000313" key="2">
    <source>
        <dbReference type="Proteomes" id="UP001209878"/>
    </source>
</evidence>
<dbReference type="PANTHER" id="PTHR10241:SF25">
    <property type="entry name" value="TOMOSYN, ISOFORM C"/>
    <property type="match status" value="1"/>
</dbReference>
<comment type="caution">
    <text evidence="1">The sequence shown here is derived from an EMBL/GenBank/DDBJ whole genome shotgun (WGS) entry which is preliminary data.</text>
</comment>
<name>A0AAD9KMB4_RIDPI</name>